<accession>A0A2A6C8R4</accession>
<protein>
    <submittedName>
        <fullName evidence="1">Uncharacterized protein</fullName>
    </submittedName>
</protein>
<dbReference type="AlphaFoldDB" id="A0A2A6C8R4"/>
<reference evidence="1" key="2">
    <citation type="submission" date="2022-06" db="UniProtKB">
        <authorList>
            <consortium name="EnsemblMetazoa"/>
        </authorList>
    </citation>
    <scope>IDENTIFICATION</scope>
    <source>
        <strain evidence="1">PS312</strain>
    </source>
</reference>
<reference evidence="2" key="1">
    <citation type="journal article" date="2008" name="Nat. Genet.">
        <title>The Pristionchus pacificus genome provides a unique perspective on nematode lifestyle and parasitism.</title>
        <authorList>
            <person name="Dieterich C."/>
            <person name="Clifton S.W."/>
            <person name="Schuster L.N."/>
            <person name="Chinwalla A."/>
            <person name="Delehaunty K."/>
            <person name="Dinkelacker I."/>
            <person name="Fulton L."/>
            <person name="Fulton R."/>
            <person name="Godfrey J."/>
            <person name="Minx P."/>
            <person name="Mitreva M."/>
            <person name="Roeseler W."/>
            <person name="Tian H."/>
            <person name="Witte H."/>
            <person name="Yang S.P."/>
            <person name="Wilson R.K."/>
            <person name="Sommer R.J."/>
        </authorList>
    </citation>
    <scope>NUCLEOTIDE SEQUENCE [LARGE SCALE GENOMIC DNA]</scope>
    <source>
        <strain evidence="2">PS312</strain>
    </source>
</reference>
<organism evidence="1 2">
    <name type="scientific">Pristionchus pacificus</name>
    <name type="common">Parasitic nematode worm</name>
    <dbReference type="NCBI Taxonomy" id="54126"/>
    <lineage>
        <taxon>Eukaryota</taxon>
        <taxon>Metazoa</taxon>
        <taxon>Ecdysozoa</taxon>
        <taxon>Nematoda</taxon>
        <taxon>Chromadorea</taxon>
        <taxon>Rhabditida</taxon>
        <taxon>Rhabditina</taxon>
        <taxon>Diplogasteromorpha</taxon>
        <taxon>Diplogasteroidea</taxon>
        <taxon>Neodiplogasteridae</taxon>
        <taxon>Pristionchus</taxon>
    </lineage>
</organism>
<evidence type="ECO:0000313" key="2">
    <source>
        <dbReference type="Proteomes" id="UP000005239"/>
    </source>
</evidence>
<gene>
    <name evidence="1" type="primary">WBGene00273065</name>
</gene>
<proteinExistence type="predicted"/>
<keyword evidence="2" id="KW-1185">Reference proteome</keyword>
<accession>A0A8R1YMM2</accession>
<name>A0A2A6C8R4_PRIPA</name>
<sequence length="559" mass="64632">MSAQKDAEINLGNLPSDVVRKIIAVEFDSIHDMKLITPRWNSLAQDHLIRRPVIERVNCVWRIGEKFTIGFAIPPEHKKYLGIQNVPNAIDRSKMPDSENFCEFKIDTIQLMREEGNDIDFLRKVFDRCSSVKLLKITMHIFVGGLYIKPIKRVTGHLKIDELHLSGLYCAEENQEIINFVKDNTVRLLSLFIFKIEFVKESDNFFIEALHFVSKIKFYGGWDNVRKMAITEPLVDVVDNNQVVTGNYCVKEAALTVFTCAYNARNERDLDFNIKVSFHEYSVLNLYNLPEDVIRKIIAIGINSIDDVKLITPRWNLLAQELLENRIRCPKIKRLNYAFYPGQLLGIAIVLPSTYRKYFGMLNKRRTKNSANFWTHFEDSEDSFVLNVETDKLLRGEESEFDYLRRVVDRSSSVELLSIEMTNSIGGMYIMPIKLVTGPLKIDELRLTGQCLNCVADEIVDFVQYYTVRLLSLSIFEIKFVKESEQFFIKIVSVVSVIKFVDLVPFETNEEKTNVRAVWNEAKDWLNETGKVTAKLEKGPLDGYYNAKMCITVERKTDT</sequence>
<evidence type="ECO:0000313" key="1">
    <source>
        <dbReference type="EnsemblMetazoa" id="PPA34696.1"/>
    </source>
</evidence>
<dbReference type="EnsemblMetazoa" id="PPA34696.1">
    <property type="protein sequence ID" value="PPA34696.1"/>
    <property type="gene ID" value="WBGene00273065"/>
</dbReference>
<dbReference type="Proteomes" id="UP000005239">
    <property type="component" value="Unassembled WGS sequence"/>
</dbReference>